<feature type="transmembrane region" description="Helical" evidence="8">
    <location>
        <begin position="318"/>
        <end position="341"/>
    </location>
</feature>
<evidence type="ECO:0000256" key="6">
    <source>
        <dbReference type="ARBA" id="ARBA00022989"/>
    </source>
</evidence>
<feature type="transmembrane region" description="Helical" evidence="8">
    <location>
        <begin position="234"/>
        <end position="257"/>
    </location>
</feature>
<dbReference type="PANTHER" id="PTHR21716">
    <property type="entry name" value="TRANSMEMBRANE PROTEIN"/>
    <property type="match status" value="1"/>
</dbReference>
<accession>A0A1S8NAQ2</accession>
<evidence type="ECO:0000313" key="9">
    <source>
        <dbReference type="EMBL" id="OOM13547.1"/>
    </source>
</evidence>
<dbReference type="Proteomes" id="UP000191154">
    <property type="component" value="Unassembled WGS sequence"/>
</dbReference>
<evidence type="ECO:0000256" key="7">
    <source>
        <dbReference type="ARBA" id="ARBA00023136"/>
    </source>
</evidence>
<feature type="transmembrane region" description="Helical" evidence="8">
    <location>
        <begin position="289"/>
        <end position="306"/>
    </location>
</feature>
<comment type="similarity">
    <text evidence="2">Belongs to the autoinducer-2 exporter (AI-2E) (TC 2.A.86) family.</text>
</comment>
<evidence type="ECO:0000256" key="1">
    <source>
        <dbReference type="ARBA" id="ARBA00004651"/>
    </source>
</evidence>
<dbReference type="RefSeq" id="WP_077864990.1">
    <property type="nucleotide sequence ID" value="NZ_LZYZ01000003.1"/>
</dbReference>
<dbReference type="InterPro" id="IPR002549">
    <property type="entry name" value="AI-2E-like"/>
</dbReference>
<gene>
    <name evidence="9" type="ORF">CLOSAC_16330</name>
</gene>
<feature type="transmembrane region" description="Helical" evidence="8">
    <location>
        <begin position="75"/>
        <end position="94"/>
    </location>
</feature>
<evidence type="ECO:0000256" key="5">
    <source>
        <dbReference type="ARBA" id="ARBA00022692"/>
    </source>
</evidence>
<name>A0A1S8NAQ2_CLOSA</name>
<dbReference type="GO" id="GO:0055085">
    <property type="term" value="P:transmembrane transport"/>
    <property type="evidence" value="ECO:0007669"/>
    <property type="project" value="TreeGrafter"/>
</dbReference>
<dbReference type="Pfam" id="PF01594">
    <property type="entry name" value="AI-2E_transport"/>
    <property type="match status" value="1"/>
</dbReference>
<keyword evidence="6 8" id="KW-1133">Transmembrane helix</keyword>
<feature type="transmembrane region" description="Helical" evidence="8">
    <location>
        <begin position="7"/>
        <end position="26"/>
    </location>
</feature>
<keyword evidence="5 8" id="KW-0812">Transmembrane</keyword>
<organism evidence="9 10">
    <name type="scientific">Clostridium saccharobutylicum</name>
    <dbReference type="NCBI Taxonomy" id="169679"/>
    <lineage>
        <taxon>Bacteria</taxon>
        <taxon>Bacillati</taxon>
        <taxon>Bacillota</taxon>
        <taxon>Clostridia</taxon>
        <taxon>Eubacteriales</taxon>
        <taxon>Clostridiaceae</taxon>
        <taxon>Clostridium</taxon>
    </lineage>
</organism>
<reference evidence="9 10" key="1">
    <citation type="submission" date="2016-05" db="EMBL/GenBank/DDBJ databases">
        <title>Microbial solvent formation.</title>
        <authorList>
            <person name="Poehlein A."/>
            <person name="Montoya Solano J.D."/>
            <person name="Flitsch S."/>
            <person name="Krabben P."/>
            <person name="Duerre P."/>
            <person name="Daniel R."/>
        </authorList>
    </citation>
    <scope>NUCLEOTIDE SEQUENCE [LARGE SCALE GENOMIC DNA]</scope>
    <source>
        <strain evidence="9 10">L1-8</strain>
    </source>
</reference>
<dbReference type="AlphaFoldDB" id="A0A1S8NAQ2"/>
<comment type="subcellular location">
    <subcellularLocation>
        <location evidence="1">Cell membrane</location>
        <topology evidence="1">Multi-pass membrane protein</topology>
    </subcellularLocation>
</comment>
<dbReference type="EMBL" id="LZYZ01000003">
    <property type="protein sequence ID" value="OOM13547.1"/>
    <property type="molecule type" value="Genomic_DNA"/>
</dbReference>
<comment type="caution">
    <text evidence="9">The sequence shown here is derived from an EMBL/GenBank/DDBJ whole genome shotgun (WGS) entry which is preliminary data.</text>
</comment>
<dbReference type="GO" id="GO:0005886">
    <property type="term" value="C:plasma membrane"/>
    <property type="evidence" value="ECO:0007669"/>
    <property type="project" value="UniProtKB-SubCell"/>
</dbReference>
<feature type="transmembrane region" description="Helical" evidence="8">
    <location>
        <begin position="263"/>
        <end position="282"/>
    </location>
</feature>
<protein>
    <submittedName>
        <fullName evidence="9">Pheromone autoinducer 2 transporter</fullName>
    </submittedName>
</protein>
<dbReference type="STRING" id="169679.CSACC_12590"/>
<sequence>MFINRNVQYRDILIFALIGVVGYKLIDNYDYFFGLLRKTISIMSPFIYSLICAYILNPVVSLFEKKFQIKRSISIALTYFILVAMVFVGLFFTIPSTIDSILNITKDVPVYVKVVQNWINDILKNERVNELITQAGLLSNIQQTSTQVGNLTVELLQNAVIYLLSFTSNLVNVILGFLISVYLLGDKEKFVNRARTIVYMILKEKKGTYLIDFIRTYNHMIGTYIGIKAIDSSIIGGISLIGLVVVKAPYAPLLAVVVGFTNMIPYFGPLIGIIISSIVTVFTSPMRAVVVVILLVAIQQFDAWYLEPKLIGKKVGISPFAIIFAVTIGGGFFGPIGMILASPTMATIRIYYNKLFLRFKEKNAELVKKERLE</sequence>
<keyword evidence="4" id="KW-1003">Cell membrane</keyword>
<keyword evidence="7 8" id="KW-0472">Membrane</keyword>
<evidence type="ECO:0000313" key="10">
    <source>
        <dbReference type="Proteomes" id="UP000191154"/>
    </source>
</evidence>
<keyword evidence="3" id="KW-0813">Transport</keyword>
<evidence type="ECO:0000256" key="3">
    <source>
        <dbReference type="ARBA" id="ARBA00022448"/>
    </source>
</evidence>
<evidence type="ECO:0000256" key="4">
    <source>
        <dbReference type="ARBA" id="ARBA00022475"/>
    </source>
</evidence>
<feature type="transmembrane region" description="Helical" evidence="8">
    <location>
        <begin position="159"/>
        <end position="185"/>
    </location>
</feature>
<proteinExistence type="inferred from homology"/>
<dbReference type="PANTHER" id="PTHR21716:SF53">
    <property type="entry name" value="PERMEASE PERM-RELATED"/>
    <property type="match status" value="1"/>
</dbReference>
<evidence type="ECO:0000256" key="2">
    <source>
        <dbReference type="ARBA" id="ARBA00009773"/>
    </source>
</evidence>
<feature type="transmembrane region" description="Helical" evidence="8">
    <location>
        <begin position="46"/>
        <end position="63"/>
    </location>
</feature>
<evidence type="ECO:0000256" key="8">
    <source>
        <dbReference type="SAM" id="Phobius"/>
    </source>
</evidence>